<dbReference type="InterPro" id="IPR011042">
    <property type="entry name" value="6-blade_b-propeller_TolB-like"/>
</dbReference>
<protein>
    <recommendedName>
        <fullName evidence="3">RING-type E3 ubiquitin transferase</fullName>
    </recommendedName>
</protein>
<evidence type="ECO:0000313" key="1">
    <source>
        <dbReference type="EMBL" id="CAC5399937.1"/>
    </source>
</evidence>
<accession>A0A6J8CWX7</accession>
<dbReference type="EMBL" id="CACVKT020006132">
    <property type="protein sequence ID" value="CAC5399937.1"/>
    <property type="molecule type" value="Genomic_DNA"/>
</dbReference>
<keyword evidence="2" id="KW-1185">Reference proteome</keyword>
<dbReference type="Proteomes" id="UP000507470">
    <property type="component" value="Unassembled WGS sequence"/>
</dbReference>
<dbReference type="AlphaFoldDB" id="A0A6J8CWX7"/>
<evidence type="ECO:0000313" key="2">
    <source>
        <dbReference type="Proteomes" id="UP000507470"/>
    </source>
</evidence>
<reference evidence="1 2" key="1">
    <citation type="submission" date="2020-06" db="EMBL/GenBank/DDBJ databases">
        <authorList>
            <person name="Li R."/>
            <person name="Bekaert M."/>
        </authorList>
    </citation>
    <scope>NUCLEOTIDE SEQUENCE [LARGE SCALE GENOMIC DNA]</scope>
    <source>
        <strain evidence="2">wild</strain>
    </source>
</reference>
<gene>
    <name evidence="1" type="ORF">MCOR_34159</name>
</gene>
<sequence>MIKNEVSENQKEIIHSIDTDLDVILRSIQQADDKDNKTEDLIKATDIAKFFKCHTGLTMVSNIIACPDNSVWIYSKDDEKLRELKPEGNKLKTISKFDKSNVYDMAVLRTNAIILSIEKSRLQKLNITTGKLTDTVYNVDPFVSLAVHITSGNKVVVGGRKRIFGRGDVFVMNEKGKYETVYEYDEHNQPIFNKPKSITSTSNGNIHVADRKPGRVVVLGPGGDIINTYKGQSAVNKDTPFKLVSIVTTPRGNAIVVDLDTEVFHILNNEGEYMTHCNPNDIKRTRQLFLAFTPTGKFYIGCNAATMSLVLDAKIYEVTLSGR</sequence>
<organism evidence="1 2">
    <name type="scientific">Mytilus coruscus</name>
    <name type="common">Sea mussel</name>
    <dbReference type="NCBI Taxonomy" id="42192"/>
    <lineage>
        <taxon>Eukaryota</taxon>
        <taxon>Metazoa</taxon>
        <taxon>Spiralia</taxon>
        <taxon>Lophotrochozoa</taxon>
        <taxon>Mollusca</taxon>
        <taxon>Bivalvia</taxon>
        <taxon>Autobranchia</taxon>
        <taxon>Pteriomorphia</taxon>
        <taxon>Mytilida</taxon>
        <taxon>Mytiloidea</taxon>
        <taxon>Mytilidae</taxon>
        <taxon>Mytilinae</taxon>
        <taxon>Mytilus</taxon>
    </lineage>
</organism>
<proteinExistence type="predicted"/>
<name>A0A6J8CWX7_MYTCO</name>
<dbReference type="OrthoDB" id="6137886at2759"/>
<dbReference type="Gene3D" id="2.120.10.30">
    <property type="entry name" value="TolB, C-terminal domain"/>
    <property type="match status" value="1"/>
</dbReference>
<evidence type="ECO:0008006" key="3">
    <source>
        <dbReference type="Google" id="ProtNLM"/>
    </source>
</evidence>
<dbReference type="SUPFAM" id="SSF101898">
    <property type="entry name" value="NHL repeat"/>
    <property type="match status" value="1"/>
</dbReference>